<organism evidence="1 3">
    <name type="scientific">Didymodactylos carnosus</name>
    <dbReference type="NCBI Taxonomy" id="1234261"/>
    <lineage>
        <taxon>Eukaryota</taxon>
        <taxon>Metazoa</taxon>
        <taxon>Spiralia</taxon>
        <taxon>Gnathifera</taxon>
        <taxon>Rotifera</taxon>
        <taxon>Eurotatoria</taxon>
        <taxon>Bdelloidea</taxon>
        <taxon>Philodinida</taxon>
        <taxon>Philodinidae</taxon>
        <taxon>Didymodactylos</taxon>
    </lineage>
</organism>
<dbReference type="InterPro" id="IPR029057">
    <property type="entry name" value="PRTase-like"/>
</dbReference>
<evidence type="ECO:0000313" key="3">
    <source>
        <dbReference type="Proteomes" id="UP000663829"/>
    </source>
</evidence>
<dbReference type="Gene3D" id="3.40.50.2020">
    <property type="match status" value="1"/>
</dbReference>
<dbReference type="EMBL" id="CAJOBC010088632">
    <property type="protein sequence ID" value="CAF4371099.1"/>
    <property type="molecule type" value="Genomic_DNA"/>
</dbReference>
<gene>
    <name evidence="1" type="ORF">GPM918_LOCUS37080</name>
    <name evidence="2" type="ORF">SRO942_LOCUS37839</name>
</gene>
<dbReference type="Proteomes" id="UP000681722">
    <property type="component" value="Unassembled WGS sequence"/>
</dbReference>
<dbReference type="CDD" id="cd06223">
    <property type="entry name" value="PRTases_typeI"/>
    <property type="match status" value="1"/>
</dbReference>
<evidence type="ECO:0000313" key="2">
    <source>
        <dbReference type="EMBL" id="CAF4371099.1"/>
    </source>
</evidence>
<dbReference type="AlphaFoldDB" id="A0A815TT14"/>
<dbReference type="Proteomes" id="UP000663829">
    <property type="component" value="Unassembled WGS sequence"/>
</dbReference>
<sequence length="263" mass="29615">MGSHSKKIIFRDRIEAGRQLAANKELEKIKSLSSDEKNSYIVISLPRGGTVVGDEIAKQLNITHDLVFPRKIPCPGQPEFAIGAISELGDVIWNDYARQEGLIDKPNVQQSKNKQIDEAKRRKEIYRGKRKPMDNLNGKTVILVDDGLATVAALTYFQEVLDRHEVRATMKSAINTCKHLNAKSIIVAVPCGSVDRVNDIRQLVDNVICLTTPYGYHAVGQCYDFFDQTSDDEVIEIMEKYQDSSNTTTQQRYKLKVSEISLK</sequence>
<accession>A0A815TT14</accession>
<evidence type="ECO:0000313" key="1">
    <source>
        <dbReference type="EMBL" id="CAF1510237.1"/>
    </source>
</evidence>
<dbReference type="Gene3D" id="3.30.1310.20">
    <property type="entry name" value="PRTase-like"/>
    <property type="match status" value="1"/>
</dbReference>
<dbReference type="InterPro" id="IPR000836">
    <property type="entry name" value="PRTase_dom"/>
</dbReference>
<dbReference type="EMBL" id="CAJNOQ010023090">
    <property type="protein sequence ID" value="CAF1510237.1"/>
    <property type="molecule type" value="Genomic_DNA"/>
</dbReference>
<dbReference type="OrthoDB" id="5779169at2759"/>
<name>A0A815TT14_9BILA</name>
<dbReference type="SUPFAM" id="SSF53271">
    <property type="entry name" value="PRTase-like"/>
    <property type="match status" value="1"/>
</dbReference>
<evidence type="ECO:0008006" key="4">
    <source>
        <dbReference type="Google" id="ProtNLM"/>
    </source>
</evidence>
<comment type="caution">
    <text evidence="1">The sequence shown here is derived from an EMBL/GenBank/DDBJ whole genome shotgun (WGS) entry which is preliminary data.</text>
</comment>
<proteinExistence type="predicted"/>
<keyword evidence="3" id="KW-1185">Reference proteome</keyword>
<reference evidence="1" key="1">
    <citation type="submission" date="2021-02" db="EMBL/GenBank/DDBJ databases">
        <authorList>
            <person name="Nowell W R."/>
        </authorList>
    </citation>
    <scope>NUCLEOTIDE SEQUENCE</scope>
</reference>
<protein>
    <recommendedName>
        <fullName evidence="4">Phosphoribosyltransferase domain-containing protein</fullName>
    </recommendedName>
</protein>